<keyword evidence="1" id="KW-1133">Transmembrane helix</keyword>
<evidence type="ECO:0000256" key="1">
    <source>
        <dbReference type="SAM" id="Phobius"/>
    </source>
</evidence>
<keyword evidence="1" id="KW-0812">Transmembrane</keyword>
<dbReference type="KEGG" id="dpte:113796299"/>
<dbReference type="RefSeq" id="XP_027202341.1">
    <property type="nucleotide sequence ID" value="XM_027346540.1"/>
</dbReference>
<dbReference type="InParanoid" id="A0A6P6YBK1"/>
<feature type="transmembrane region" description="Helical" evidence="1">
    <location>
        <begin position="12"/>
        <end position="31"/>
    </location>
</feature>
<reference evidence="3" key="1">
    <citation type="submission" date="2025-08" db="UniProtKB">
        <authorList>
            <consortium name="RefSeq"/>
        </authorList>
    </citation>
    <scope>IDENTIFICATION</scope>
    <source>
        <strain evidence="3">Airmid</strain>
    </source>
</reference>
<keyword evidence="1" id="KW-0472">Membrane</keyword>
<evidence type="ECO:0000313" key="3">
    <source>
        <dbReference type="RefSeq" id="XP_027202341.1"/>
    </source>
</evidence>
<proteinExistence type="predicted"/>
<sequence length="243" mass="29075">MPTSCKCLIRLWMTLLLLLLLIILIASYLIITFKSSSSFTSTKIDNDLNLSTFFNIGNNSKTDDRKVEFEEFCLPVRNNDSYLGEEFLSQLRNETVCTDIDWEKFSRKFKIHYGDNDGGEIFIHRYDDNDDDEIKMIILIKFPANSLRIFEWKQQSNRKYRYVVQIENNLLMEPIIDSDDYDYDQNELNMANNKHNDHKLEYWANRLLIWNMSTIVLIRYESNADHICRINFNQQKNQFWKCI</sequence>
<name>A0A6P6YBK1_DERPT</name>
<dbReference type="Proteomes" id="UP000515146">
    <property type="component" value="Unplaced"/>
</dbReference>
<gene>
    <name evidence="3" type="primary">LOC113796299</name>
</gene>
<organism evidence="2 3">
    <name type="scientific">Dermatophagoides pteronyssinus</name>
    <name type="common">European house dust mite</name>
    <dbReference type="NCBI Taxonomy" id="6956"/>
    <lineage>
        <taxon>Eukaryota</taxon>
        <taxon>Metazoa</taxon>
        <taxon>Ecdysozoa</taxon>
        <taxon>Arthropoda</taxon>
        <taxon>Chelicerata</taxon>
        <taxon>Arachnida</taxon>
        <taxon>Acari</taxon>
        <taxon>Acariformes</taxon>
        <taxon>Sarcoptiformes</taxon>
        <taxon>Astigmata</taxon>
        <taxon>Psoroptidia</taxon>
        <taxon>Analgoidea</taxon>
        <taxon>Pyroglyphidae</taxon>
        <taxon>Dermatophagoidinae</taxon>
        <taxon>Dermatophagoides</taxon>
    </lineage>
</organism>
<evidence type="ECO:0000313" key="2">
    <source>
        <dbReference type="Proteomes" id="UP000515146"/>
    </source>
</evidence>
<dbReference type="AlphaFoldDB" id="A0A6P6YBK1"/>
<protein>
    <submittedName>
        <fullName evidence="3">Uncharacterized protein LOC113796299</fullName>
    </submittedName>
</protein>
<keyword evidence="2" id="KW-1185">Reference proteome</keyword>
<accession>A0A6P6YBK1</accession>